<dbReference type="SUPFAM" id="SSF52058">
    <property type="entry name" value="L domain-like"/>
    <property type="match status" value="1"/>
</dbReference>
<dbReference type="SUPFAM" id="SSF81383">
    <property type="entry name" value="F-box domain"/>
    <property type="match status" value="1"/>
</dbReference>
<protein>
    <recommendedName>
        <fullName evidence="1">FBD domain-containing protein</fullName>
    </recommendedName>
</protein>
<evidence type="ECO:0000259" key="1">
    <source>
        <dbReference type="SMART" id="SM00579"/>
    </source>
</evidence>
<sequence>MGKRTRTKTVSNSNVALDDKICTRPDEEKDNVAVDRISSLPHEILCHIISFLPLVEAVRKCLLLKIFIPIFTYFSNLNFDDSSKKNSFHAESFMAFVETVLYRQERLNKLRISCHKSVNAHRLNLWIRHALYRKLKELDLVIDYKSKDFDLRATQGIFTCESLVALKLDLMYTKDFVLKVPNKIRLPNLKILHLKRIKFCSDDDLNRRLICSCSALEELVIEGCRFDNGCKFIISNDTLKRLTISYLNCFKGDHTIAIDARSLVYFDCGCIPKTFIPINLKSIVEAHVELLCCYDSSSGSSVIHSEAAIELFKGISEVQSLHLSGSFGTDFPNFIKQFPVLRKLTSLRVDAEFYIGWENILPDFLYCFPSVKSLAIKVNLSKMIDHIDDLPIPDKFPFYLSNQLKTVAFSSFEAGNKMQLQMVEYFLKYAKVLERLTVETRSRSMRPKSSLRRQFSKLSKVSKDCKVLVF</sequence>
<dbReference type="PANTHER" id="PTHR31293:SF12">
    <property type="entry name" value="RNI-LIKE SUPERFAMILY PROTEIN"/>
    <property type="match status" value="1"/>
</dbReference>
<dbReference type="PANTHER" id="PTHR31293">
    <property type="entry name" value="RNI-LIKE SUPERFAMILY PROTEIN"/>
    <property type="match status" value="1"/>
</dbReference>
<comment type="caution">
    <text evidence="2">The sequence shown here is derived from an EMBL/GenBank/DDBJ whole genome shotgun (WGS) entry which is preliminary data.</text>
</comment>
<dbReference type="InterPro" id="IPR055411">
    <property type="entry name" value="LRR_FXL15/At3g58940/PEG3-like"/>
</dbReference>
<dbReference type="InterPro" id="IPR036047">
    <property type="entry name" value="F-box-like_dom_sf"/>
</dbReference>
<dbReference type="OrthoDB" id="612216at2759"/>
<dbReference type="Pfam" id="PF08387">
    <property type="entry name" value="FBD"/>
    <property type="match status" value="1"/>
</dbReference>
<proteinExistence type="predicted"/>
<feature type="domain" description="FBD" evidence="1">
    <location>
        <begin position="397"/>
        <end position="470"/>
    </location>
</feature>
<dbReference type="InterPro" id="IPR055294">
    <property type="entry name" value="FBL60-like"/>
</dbReference>
<dbReference type="InterPro" id="IPR032675">
    <property type="entry name" value="LRR_dom_sf"/>
</dbReference>
<accession>A0A1R3KBN4</accession>
<dbReference type="SMART" id="SM00579">
    <property type="entry name" value="FBD"/>
    <property type="match status" value="1"/>
</dbReference>
<dbReference type="Pfam" id="PF24758">
    <property type="entry name" value="LRR_At5g56370"/>
    <property type="match status" value="1"/>
</dbReference>
<reference evidence="3" key="1">
    <citation type="submission" date="2013-09" db="EMBL/GenBank/DDBJ databases">
        <title>Corchorus olitorius genome sequencing.</title>
        <authorList>
            <person name="Alam M."/>
            <person name="Haque M.S."/>
            <person name="Islam M.S."/>
            <person name="Emdad E.M."/>
            <person name="Islam M.M."/>
            <person name="Ahmed B."/>
            <person name="Halim A."/>
            <person name="Hossen Q.M.M."/>
            <person name="Hossain M.Z."/>
            <person name="Ahmed R."/>
            <person name="Khan M.M."/>
            <person name="Islam R."/>
            <person name="Rashid M.M."/>
            <person name="Khan S.A."/>
            <person name="Rahman M.S."/>
            <person name="Alam M."/>
            <person name="Yahiya A.S."/>
            <person name="Khan M.S."/>
            <person name="Azam M.S."/>
            <person name="Haque T."/>
            <person name="Lashkar M.Z.H."/>
            <person name="Akhand A.I."/>
            <person name="Morshed G."/>
            <person name="Roy S."/>
            <person name="Uddin K.S."/>
            <person name="Rabeya T."/>
            <person name="Hossain A.S."/>
            <person name="Chowdhury A."/>
            <person name="Snigdha A.R."/>
            <person name="Mortoza M.S."/>
            <person name="Matin S.A."/>
            <person name="Hoque S.M.E."/>
            <person name="Islam M.K."/>
            <person name="Roy D.K."/>
            <person name="Haider R."/>
            <person name="Moosa M.M."/>
            <person name="Elias S.M."/>
            <person name="Hasan A.M."/>
            <person name="Jahan S."/>
            <person name="Shafiuddin M."/>
            <person name="Mahmood N."/>
            <person name="Shommy N.S."/>
        </authorList>
    </citation>
    <scope>NUCLEOTIDE SEQUENCE [LARGE SCALE GENOMIC DNA]</scope>
    <source>
        <strain evidence="3">cv. O-4</strain>
    </source>
</reference>
<dbReference type="Gene3D" id="3.80.10.10">
    <property type="entry name" value="Ribonuclease Inhibitor"/>
    <property type="match status" value="1"/>
</dbReference>
<dbReference type="InterPro" id="IPR006566">
    <property type="entry name" value="FBD"/>
</dbReference>
<dbReference type="AlphaFoldDB" id="A0A1R3KBN4"/>
<keyword evidence="3" id="KW-1185">Reference proteome</keyword>
<gene>
    <name evidence="2" type="ORF">COLO4_09619</name>
</gene>
<evidence type="ECO:0000313" key="2">
    <source>
        <dbReference type="EMBL" id="OMP04454.1"/>
    </source>
</evidence>
<dbReference type="EMBL" id="AWUE01014254">
    <property type="protein sequence ID" value="OMP04454.1"/>
    <property type="molecule type" value="Genomic_DNA"/>
</dbReference>
<evidence type="ECO:0000313" key="3">
    <source>
        <dbReference type="Proteomes" id="UP000187203"/>
    </source>
</evidence>
<dbReference type="Proteomes" id="UP000187203">
    <property type="component" value="Unassembled WGS sequence"/>
</dbReference>
<dbReference type="STRING" id="93759.A0A1R3KBN4"/>
<organism evidence="2 3">
    <name type="scientific">Corchorus olitorius</name>
    <dbReference type="NCBI Taxonomy" id="93759"/>
    <lineage>
        <taxon>Eukaryota</taxon>
        <taxon>Viridiplantae</taxon>
        <taxon>Streptophyta</taxon>
        <taxon>Embryophyta</taxon>
        <taxon>Tracheophyta</taxon>
        <taxon>Spermatophyta</taxon>
        <taxon>Magnoliopsida</taxon>
        <taxon>eudicotyledons</taxon>
        <taxon>Gunneridae</taxon>
        <taxon>Pentapetalae</taxon>
        <taxon>rosids</taxon>
        <taxon>malvids</taxon>
        <taxon>Malvales</taxon>
        <taxon>Malvaceae</taxon>
        <taxon>Grewioideae</taxon>
        <taxon>Apeibeae</taxon>
        <taxon>Corchorus</taxon>
    </lineage>
</organism>
<name>A0A1R3KBN4_9ROSI</name>